<gene>
    <name evidence="1" type="primary">cinA</name>
    <name evidence="3" type="ORF">IAB77_06700</name>
</gene>
<dbReference type="Proteomes" id="UP000824262">
    <property type="component" value="Unassembled WGS sequence"/>
</dbReference>
<dbReference type="EMBL" id="DVGA01000066">
    <property type="protein sequence ID" value="HIQ78933.1"/>
    <property type="molecule type" value="Genomic_DNA"/>
</dbReference>
<protein>
    <recommendedName>
        <fullName evidence="1">Putative competence-damage inducible protein</fullName>
    </recommendedName>
</protein>
<dbReference type="NCBIfam" id="TIGR00199">
    <property type="entry name" value="PncC_domain"/>
    <property type="match status" value="1"/>
</dbReference>
<dbReference type="Pfam" id="PF18146">
    <property type="entry name" value="CinA_KH"/>
    <property type="match status" value="1"/>
</dbReference>
<accession>A0A9D0ZE57</accession>
<dbReference type="Pfam" id="PF00994">
    <property type="entry name" value="MoCF_biosynth"/>
    <property type="match status" value="1"/>
</dbReference>
<dbReference type="HAMAP" id="MF_00226_B">
    <property type="entry name" value="CinA_B"/>
    <property type="match status" value="1"/>
</dbReference>
<dbReference type="NCBIfam" id="NF001813">
    <property type="entry name" value="PRK00549.1"/>
    <property type="match status" value="1"/>
</dbReference>
<dbReference type="InterPro" id="IPR001453">
    <property type="entry name" value="MoaB/Mog_dom"/>
</dbReference>
<organism evidence="3 4">
    <name type="scientific">Candidatus Scatomorpha intestinavium</name>
    <dbReference type="NCBI Taxonomy" id="2840922"/>
    <lineage>
        <taxon>Bacteria</taxon>
        <taxon>Bacillati</taxon>
        <taxon>Bacillota</taxon>
        <taxon>Clostridia</taxon>
        <taxon>Eubacteriales</taxon>
        <taxon>Candidatus Scatomorpha</taxon>
    </lineage>
</organism>
<dbReference type="PANTHER" id="PTHR13939:SF0">
    <property type="entry name" value="NMN AMIDOHYDROLASE-LIKE PROTEIN YFAY"/>
    <property type="match status" value="1"/>
</dbReference>
<dbReference type="AlphaFoldDB" id="A0A9D0ZE57"/>
<dbReference type="CDD" id="cd00885">
    <property type="entry name" value="cinA"/>
    <property type="match status" value="1"/>
</dbReference>
<dbReference type="InterPro" id="IPR036653">
    <property type="entry name" value="CinA-like_C"/>
</dbReference>
<dbReference type="PANTHER" id="PTHR13939">
    <property type="entry name" value="NICOTINAMIDE-NUCLEOTIDE AMIDOHYDROLASE PNCC"/>
    <property type="match status" value="1"/>
</dbReference>
<sequence length="421" mass="45576">MKAEIISVGTELLLGSTINTDAADVAVLLSEYGINVYWHTVVGDNPGRVAEAVRRARGRADLIITTGGLGPTCDDLTKNALAEGFGMSLELNEGEERWLRGIWAERGYAAFTPNNLQQVMLPEGSTPLRNDWGTAPGCYFERDGVCVIMLPGPPGELRPMLEHRVRPILDKLSDGIIASHNIHFFGIGESEMEYRLRDYMEQLTNPTLAPYAKQGECLVRVTAKAPTAEAAEEMMRPVIERVLAEFGDLAYAVDGANLAEYTVKLLIERRVTLACAESCTGGELQKRITDIPGASAALLGGAVVYTNGAKNRILGVPAGLIEEKGAVSREVAEELAVRVREKLGADLGVGITGLAGPDGDGVHEVGTVFISLADGKTVYVREKHITGRSRSNVRLYSCQNALDMIRRYLNGLPVEEGRRDI</sequence>
<dbReference type="Gene3D" id="3.40.980.10">
    <property type="entry name" value="MoaB/Mog-like domain"/>
    <property type="match status" value="1"/>
</dbReference>
<reference evidence="3" key="2">
    <citation type="journal article" date="2021" name="PeerJ">
        <title>Extensive microbial diversity within the chicken gut microbiome revealed by metagenomics and culture.</title>
        <authorList>
            <person name="Gilroy R."/>
            <person name="Ravi A."/>
            <person name="Getino M."/>
            <person name="Pursley I."/>
            <person name="Horton D.L."/>
            <person name="Alikhan N.F."/>
            <person name="Baker D."/>
            <person name="Gharbi K."/>
            <person name="Hall N."/>
            <person name="Watson M."/>
            <person name="Adriaenssens E.M."/>
            <person name="Foster-Nyarko E."/>
            <person name="Jarju S."/>
            <person name="Secka A."/>
            <person name="Antonio M."/>
            <person name="Oren A."/>
            <person name="Chaudhuri R.R."/>
            <person name="La Ragione R."/>
            <person name="Hildebrand F."/>
            <person name="Pallen M.J."/>
        </authorList>
    </citation>
    <scope>NUCLEOTIDE SEQUENCE</scope>
    <source>
        <strain evidence="3">ChiBcolR7-354</strain>
    </source>
</reference>
<evidence type="ECO:0000256" key="1">
    <source>
        <dbReference type="HAMAP-Rule" id="MF_00226"/>
    </source>
</evidence>
<dbReference type="InterPro" id="IPR036425">
    <property type="entry name" value="MoaB/Mog-like_dom_sf"/>
</dbReference>
<dbReference type="SUPFAM" id="SSF53218">
    <property type="entry name" value="Molybdenum cofactor biosynthesis proteins"/>
    <property type="match status" value="1"/>
</dbReference>
<evidence type="ECO:0000259" key="2">
    <source>
        <dbReference type="SMART" id="SM00852"/>
    </source>
</evidence>
<dbReference type="InterPro" id="IPR008135">
    <property type="entry name" value="Competence-induced_CinA"/>
</dbReference>
<dbReference type="InterPro" id="IPR041424">
    <property type="entry name" value="CinA_KH"/>
</dbReference>
<reference evidence="3" key="1">
    <citation type="submission" date="2020-10" db="EMBL/GenBank/DDBJ databases">
        <authorList>
            <person name="Gilroy R."/>
        </authorList>
    </citation>
    <scope>NUCLEOTIDE SEQUENCE</scope>
    <source>
        <strain evidence="3">ChiBcolR7-354</strain>
    </source>
</reference>
<comment type="similarity">
    <text evidence="1">Belongs to the CinA family.</text>
</comment>
<dbReference type="InterPro" id="IPR008136">
    <property type="entry name" value="CinA_C"/>
</dbReference>
<dbReference type="InterPro" id="IPR050101">
    <property type="entry name" value="CinA"/>
</dbReference>
<dbReference type="Pfam" id="PF02464">
    <property type="entry name" value="CinA"/>
    <property type="match status" value="1"/>
</dbReference>
<name>A0A9D0ZE57_9FIRM</name>
<dbReference type="NCBIfam" id="TIGR00200">
    <property type="entry name" value="cinA_nterm"/>
    <property type="match status" value="1"/>
</dbReference>
<dbReference type="SMART" id="SM00852">
    <property type="entry name" value="MoCF_biosynth"/>
    <property type="match status" value="1"/>
</dbReference>
<evidence type="ECO:0000313" key="4">
    <source>
        <dbReference type="Proteomes" id="UP000824262"/>
    </source>
</evidence>
<proteinExistence type="inferred from homology"/>
<dbReference type="Gene3D" id="3.90.950.20">
    <property type="entry name" value="CinA-like"/>
    <property type="match status" value="1"/>
</dbReference>
<comment type="caution">
    <text evidence="3">The sequence shown here is derived from an EMBL/GenBank/DDBJ whole genome shotgun (WGS) entry which is preliminary data.</text>
</comment>
<dbReference type="SUPFAM" id="SSF142433">
    <property type="entry name" value="CinA-like"/>
    <property type="match status" value="1"/>
</dbReference>
<dbReference type="PIRSF" id="PIRSF006728">
    <property type="entry name" value="CinA"/>
    <property type="match status" value="1"/>
</dbReference>
<dbReference type="Gene3D" id="3.30.70.2860">
    <property type="match status" value="1"/>
</dbReference>
<evidence type="ECO:0000313" key="3">
    <source>
        <dbReference type="EMBL" id="HIQ78933.1"/>
    </source>
</evidence>
<feature type="domain" description="MoaB/Mog" evidence="2">
    <location>
        <begin position="4"/>
        <end position="171"/>
    </location>
</feature>